<proteinExistence type="predicted"/>
<gene>
    <name evidence="2" type="ORF">STAS_30857</name>
</gene>
<reference evidence="3" key="1">
    <citation type="journal article" date="2019" name="Curr. Biol.">
        <title>Genome Sequence of Striga asiatica Provides Insight into the Evolution of Plant Parasitism.</title>
        <authorList>
            <person name="Yoshida S."/>
            <person name="Kim S."/>
            <person name="Wafula E.K."/>
            <person name="Tanskanen J."/>
            <person name="Kim Y.M."/>
            <person name="Honaas L."/>
            <person name="Yang Z."/>
            <person name="Spallek T."/>
            <person name="Conn C.E."/>
            <person name="Ichihashi Y."/>
            <person name="Cheong K."/>
            <person name="Cui S."/>
            <person name="Der J.P."/>
            <person name="Gundlach H."/>
            <person name="Jiao Y."/>
            <person name="Hori C."/>
            <person name="Ishida J.K."/>
            <person name="Kasahara H."/>
            <person name="Kiba T."/>
            <person name="Kim M.S."/>
            <person name="Koo N."/>
            <person name="Laohavisit A."/>
            <person name="Lee Y.H."/>
            <person name="Lumba S."/>
            <person name="McCourt P."/>
            <person name="Mortimer J.C."/>
            <person name="Mutuku J.M."/>
            <person name="Nomura T."/>
            <person name="Sasaki-Sekimoto Y."/>
            <person name="Seto Y."/>
            <person name="Wang Y."/>
            <person name="Wakatake T."/>
            <person name="Sakakibara H."/>
            <person name="Demura T."/>
            <person name="Yamaguchi S."/>
            <person name="Yoneyama K."/>
            <person name="Manabe R.I."/>
            <person name="Nelson D.C."/>
            <person name="Schulman A.H."/>
            <person name="Timko M.P."/>
            <person name="dePamphilis C.W."/>
            <person name="Choi D."/>
            <person name="Shirasu K."/>
        </authorList>
    </citation>
    <scope>NUCLEOTIDE SEQUENCE [LARGE SCALE GENOMIC DNA]</scope>
    <source>
        <strain evidence="3">cv. UVA1</strain>
    </source>
</reference>
<evidence type="ECO:0000313" key="3">
    <source>
        <dbReference type="Proteomes" id="UP000325081"/>
    </source>
</evidence>
<comment type="caution">
    <text evidence="2">The sequence shown here is derived from an EMBL/GenBank/DDBJ whole genome shotgun (WGS) entry which is preliminary data.</text>
</comment>
<dbReference type="Proteomes" id="UP000325081">
    <property type="component" value="Unassembled WGS sequence"/>
</dbReference>
<feature type="region of interest" description="Disordered" evidence="1">
    <location>
        <begin position="1"/>
        <end position="30"/>
    </location>
</feature>
<dbReference type="EMBL" id="BKCP01010515">
    <property type="protein sequence ID" value="GER53356.1"/>
    <property type="molecule type" value="Genomic_DNA"/>
</dbReference>
<evidence type="ECO:0000256" key="1">
    <source>
        <dbReference type="SAM" id="MobiDB-lite"/>
    </source>
</evidence>
<name>A0A5A7R7E8_STRAF</name>
<protein>
    <submittedName>
        <fullName evidence="2">Quaternary ammonium compound-resistance protein</fullName>
    </submittedName>
</protein>
<organism evidence="2 3">
    <name type="scientific">Striga asiatica</name>
    <name type="common">Asiatic witchweed</name>
    <name type="synonym">Buchnera asiatica</name>
    <dbReference type="NCBI Taxonomy" id="4170"/>
    <lineage>
        <taxon>Eukaryota</taxon>
        <taxon>Viridiplantae</taxon>
        <taxon>Streptophyta</taxon>
        <taxon>Embryophyta</taxon>
        <taxon>Tracheophyta</taxon>
        <taxon>Spermatophyta</taxon>
        <taxon>Magnoliopsida</taxon>
        <taxon>eudicotyledons</taxon>
        <taxon>Gunneridae</taxon>
        <taxon>Pentapetalae</taxon>
        <taxon>asterids</taxon>
        <taxon>lamiids</taxon>
        <taxon>Lamiales</taxon>
        <taxon>Orobanchaceae</taxon>
        <taxon>Buchnereae</taxon>
        <taxon>Striga</taxon>
    </lineage>
</organism>
<keyword evidence="3" id="KW-1185">Reference proteome</keyword>
<evidence type="ECO:0000313" key="2">
    <source>
        <dbReference type="EMBL" id="GER53356.1"/>
    </source>
</evidence>
<dbReference type="AlphaFoldDB" id="A0A5A7R7E8"/>
<accession>A0A5A7R7E8</accession>
<sequence>MDGLSFTETKFNDEGHKSRASPLGALGAQITPHDPRVKKLHQWRVLNTPRSLVLVNRRPLANRIVHQFIKRPTLHYLDLQWPNRLKHSILPVHRVQRILHRQAALLQHRSRNSLRPLPELPVKHIMPRDSVRVRIARVLNQTGPKWCQVSRCTPHRILQLHLPRLVRVDAQHHVFAAHEVELRGVVLESRHAQHVPDSIPSFLLRLTVAHGGDEGVGDFAGLAERVEIHSKVALGGGVHGADEGEAAARVKLECRDVLGHGPGYYNVHVFRIWPDAGDYPLPRVPATALGFHEGGEIRVGFEDPGHGFPDRRVGYERVDGSDGADAEDFEALAEAAEHLGVHALVGVWAEDGLVGGGVVGVRVEGAVFEVGGFVVAGEDGAGGEAAGGFGLAFDEEEAVEKGPPPHLLFDRRHHLAFTGRCPRTASIPTHIYIKELEDGLGAENGGGVAVGYAVDIRQDVIVGDDGQNFLESFAVGPPVEGVPLQVLDIGIPGEYLGQDTLLDLVGVLGHVLDVLQFLSVVLGHALLAGFFGRLRHNANIIYYYYIINIW</sequence>